<gene>
    <name evidence="1" type="ORF">K469DRAFT_683706</name>
</gene>
<evidence type="ECO:0000313" key="1">
    <source>
        <dbReference type="EMBL" id="KAF2189279.1"/>
    </source>
</evidence>
<protein>
    <submittedName>
        <fullName evidence="1">Uncharacterized protein</fullName>
    </submittedName>
</protein>
<organism evidence="1 2">
    <name type="scientific">Zopfia rhizophila CBS 207.26</name>
    <dbReference type="NCBI Taxonomy" id="1314779"/>
    <lineage>
        <taxon>Eukaryota</taxon>
        <taxon>Fungi</taxon>
        <taxon>Dikarya</taxon>
        <taxon>Ascomycota</taxon>
        <taxon>Pezizomycotina</taxon>
        <taxon>Dothideomycetes</taxon>
        <taxon>Dothideomycetes incertae sedis</taxon>
        <taxon>Zopfiaceae</taxon>
        <taxon>Zopfia</taxon>
    </lineage>
</organism>
<keyword evidence="2" id="KW-1185">Reference proteome</keyword>
<dbReference type="EMBL" id="ML994621">
    <property type="protein sequence ID" value="KAF2189279.1"/>
    <property type="molecule type" value="Genomic_DNA"/>
</dbReference>
<dbReference type="Proteomes" id="UP000800200">
    <property type="component" value="Unassembled WGS sequence"/>
</dbReference>
<accession>A0A6A6EFF3</accession>
<sequence>MSDGHHYIHFLLPRVPVEAFLIMRHLTSILNAGANILEMGHNYIAALAERPLLEEDATLVRGVCLTLVMCGRLRAESLDIVNVLIRMRLMLGDDDLKFEVFVEFNNDFFDLFIRDFVSSEDPFEFTAPLSSFPVVGNDSSVEGVVPQDQSILVVEGQRPNSGSSFWSKAGMCRELFSGLPIV</sequence>
<evidence type="ECO:0000313" key="2">
    <source>
        <dbReference type="Proteomes" id="UP000800200"/>
    </source>
</evidence>
<name>A0A6A6EFF3_9PEZI</name>
<proteinExistence type="predicted"/>
<dbReference type="AlphaFoldDB" id="A0A6A6EFF3"/>
<reference evidence="1" key="1">
    <citation type="journal article" date="2020" name="Stud. Mycol.">
        <title>101 Dothideomycetes genomes: a test case for predicting lifestyles and emergence of pathogens.</title>
        <authorList>
            <person name="Haridas S."/>
            <person name="Albert R."/>
            <person name="Binder M."/>
            <person name="Bloem J."/>
            <person name="Labutti K."/>
            <person name="Salamov A."/>
            <person name="Andreopoulos B."/>
            <person name="Baker S."/>
            <person name="Barry K."/>
            <person name="Bills G."/>
            <person name="Bluhm B."/>
            <person name="Cannon C."/>
            <person name="Castanera R."/>
            <person name="Culley D."/>
            <person name="Daum C."/>
            <person name="Ezra D."/>
            <person name="Gonzalez J."/>
            <person name="Henrissat B."/>
            <person name="Kuo A."/>
            <person name="Liang C."/>
            <person name="Lipzen A."/>
            <person name="Lutzoni F."/>
            <person name="Magnuson J."/>
            <person name="Mondo S."/>
            <person name="Nolan M."/>
            <person name="Ohm R."/>
            <person name="Pangilinan J."/>
            <person name="Park H.-J."/>
            <person name="Ramirez L."/>
            <person name="Alfaro M."/>
            <person name="Sun H."/>
            <person name="Tritt A."/>
            <person name="Yoshinaga Y."/>
            <person name="Zwiers L.-H."/>
            <person name="Turgeon B."/>
            <person name="Goodwin S."/>
            <person name="Spatafora J."/>
            <person name="Crous P."/>
            <person name="Grigoriev I."/>
        </authorList>
    </citation>
    <scope>NUCLEOTIDE SEQUENCE</scope>
    <source>
        <strain evidence="1">CBS 207.26</strain>
    </source>
</reference>